<dbReference type="STRING" id="1245528.M3IS95"/>
<dbReference type="InterPro" id="IPR038816">
    <property type="entry name" value="Stationary_phase_5"/>
</dbReference>
<dbReference type="AlphaFoldDB" id="M3IS95"/>
<dbReference type="PANTHER" id="PTHR42342">
    <property type="entry name" value="STATIONARY PHASE PROTEIN 5"/>
    <property type="match status" value="1"/>
</dbReference>
<sequence>MNVQRLRNLISLRTRNFSQRLQRALQELAENLQREVQPAPVPVPVPVRNRNNPIGRRNYSTFYGSNYHPNWSFKNNSTWSKYNIFQKFYNTSGHSKILKSINRNGYLFHNFSQAYQNPFRTRLYQYNVKFTYRTLFNNLREKFQVFNQYNQEPLINKFNPTIKLNLSLTPAHHQLTLKLARTDSSATTQEKLQCNQVHVGCYIDFPINFNLNIPQETILSEEVLDEMLFNIKVFERKLEILKKDLASLFDLGELPIKYITGKNVLRIHFPNCDRQKLESLCREKGITGGFIFEEESPVDASSSEPISSSTSYGSDILSSYSDEQSNSTFSSDVLSEDLDAAVENDLVFIEPVSMPIQQNVDIYDDDFHWVSSN</sequence>
<evidence type="ECO:0008006" key="3">
    <source>
        <dbReference type="Google" id="ProtNLM"/>
    </source>
</evidence>
<dbReference type="GO" id="GO:0070628">
    <property type="term" value="F:proteasome binding"/>
    <property type="evidence" value="ECO:0007669"/>
    <property type="project" value="InterPro"/>
</dbReference>
<evidence type="ECO:0000313" key="2">
    <source>
        <dbReference type="Proteomes" id="UP000011777"/>
    </source>
</evidence>
<dbReference type="PANTHER" id="PTHR42342:SF1">
    <property type="entry name" value="STATIONARY PHASE PROTEIN 5"/>
    <property type="match status" value="1"/>
</dbReference>
<protein>
    <recommendedName>
        <fullName evidence="3">Stationary phase protein</fullName>
    </recommendedName>
</protein>
<reference evidence="1 2" key="1">
    <citation type="submission" date="2013-02" db="EMBL/GenBank/DDBJ databases">
        <title>Genome sequence of Candida maltosa Xu316, a potential industrial strain for xylitol and ethanol production.</title>
        <authorList>
            <person name="Yu J."/>
            <person name="Wang Q."/>
            <person name="Geng X."/>
            <person name="Bao W."/>
            <person name="He P."/>
            <person name="Cai J."/>
        </authorList>
    </citation>
    <scope>NUCLEOTIDE SEQUENCE [LARGE SCALE GENOMIC DNA]</scope>
    <source>
        <strain evidence="2">Xu316</strain>
    </source>
</reference>
<dbReference type="HOGENOM" id="CLU_741848_0_0_1"/>
<name>M3IS95_CANMX</name>
<accession>M3IS95</accession>
<dbReference type="GO" id="GO:0043248">
    <property type="term" value="P:proteasome assembly"/>
    <property type="evidence" value="ECO:0007669"/>
    <property type="project" value="TreeGrafter"/>
</dbReference>
<dbReference type="Proteomes" id="UP000011777">
    <property type="component" value="Unassembled WGS sequence"/>
</dbReference>
<organism evidence="1 2">
    <name type="scientific">Candida maltosa (strain Xu316)</name>
    <name type="common">Yeast</name>
    <dbReference type="NCBI Taxonomy" id="1245528"/>
    <lineage>
        <taxon>Eukaryota</taxon>
        <taxon>Fungi</taxon>
        <taxon>Dikarya</taxon>
        <taxon>Ascomycota</taxon>
        <taxon>Saccharomycotina</taxon>
        <taxon>Pichiomycetes</taxon>
        <taxon>Debaryomycetaceae</taxon>
        <taxon>Candida/Lodderomyces clade</taxon>
        <taxon>Candida</taxon>
    </lineage>
</organism>
<comment type="caution">
    <text evidence="1">The sequence shown here is derived from an EMBL/GenBank/DDBJ whole genome shotgun (WGS) entry which is preliminary data.</text>
</comment>
<dbReference type="EMBL" id="AOGT01000677">
    <property type="protein sequence ID" value="EMG49426.1"/>
    <property type="molecule type" value="Genomic_DNA"/>
</dbReference>
<gene>
    <name evidence="1" type="ORF">G210_5811</name>
</gene>
<dbReference type="OrthoDB" id="416253at2759"/>
<proteinExistence type="predicted"/>
<evidence type="ECO:0000313" key="1">
    <source>
        <dbReference type="EMBL" id="EMG49426.1"/>
    </source>
</evidence>
<dbReference type="eggNOG" id="ENOG502S2SB">
    <property type="taxonomic scope" value="Eukaryota"/>
</dbReference>
<keyword evidence="2" id="KW-1185">Reference proteome</keyword>
<dbReference type="OMA" id="CYIDFPI"/>